<dbReference type="Proteomes" id="UP001589613">
    <property type="component" value="Unassembled WGS sequence"/>
</dbReference>
<dbReference type="RefSeq" id="WP_202876689.1">
    <property type="nucleotide sequence ID" value="NZ_JBHMAX010000036.1"/>
</dbReference>
<protein>
    <submittedName>
        <fullName evidence="1">Uncharacterized protein</fullName>
    </submittedName>
</protein>
<keyword evidence="2" id="KW-1185">Reference proteome</keyword>
<proteinExistence type="predicted"/>
<evidence type="ECO:0000313" key="2">
    <source>
        <dbReference type="Proteomes" id="UP001589613"/>
    </source>
</evidence>
<organism evidence="1 2">
    <name type="scientific">Ornithinimicrobium kibberense</name>
    <dbReference type="NCBI Taxonomy" id="282060"/>
    <lineage>
        <taxon>Bacteria</taxon>
        <taxon>Bacillati</taxon>
        <taxon>Actinomycetota</taxon>
        <taxon>Actinomycetes</taxon>
        <taxon>Micrococcales</taxon>
        <taxon>Ornithinimicrobiaceae</taxon>
        <taxon>Ornithinimicrobium</taxon>
    </lineage>
</organism>
<accession>A0ABV5V6K2</accession>
<gene>
    <name evidence="1" type="ORF">ACFFN0_15605</name>
</gene>
<comment type="caution">
    <text evidence="1">The sequence shown here is derived from an EMBL/GenBank/DDBJ whole genome shotgun (WGS) entry which is preliminary data.</text>
</comment>
<dbReference type="EMBL" id="JBHMAX010000036">
    <property type="protein sequence ID" value="MFB9733474.1"/>
    <property type="molecule type" value="Genomic_DNA"/>
</dbReference>
<evidence type="ECO:0000313" key="1">
    <source>
        <dbReference type="EMBL" id="MFB9733474.1"/>
    </source>
</evidence>
<sequence length="282" mass="30790">MATADRYHWIPAPDSAAEQDANALPSPDPGIVDRQGETGFRLVTEVVQTYMLAASGHLGGLASLYATGEVLFSPGLLVRAVMENCAHALWVLGEAGDDPEERLARAYLEELKSAEEAQGAAKLMGGTTSTQYRAARAWHRLLRRQVQSRFTVSPDELGTGQLRGQRLPGLTDSVLWMYDLTAAAGGTIDARAAEGMYGFLSNLTHPTLYPVKQMRVWTTDETAEHAVAHLQLDVEFSENLARAAFAAFYNTLTYVTSYFGWPTEIHDGLTAKLDEIIPGFVI</sequence>
<name>A0ABV5V6K2_9MICO</name>
<reference evidence="1 2" key="1">
    <citation type="submission" date="2024-09" db="EMBL/GenBank/DDBJ databases">
        <authorList>
            <person name="Sun Q."/>
            <person name="Mori K."/>
        </authorList>
    </citation>
    <scope>NUCLEOTIDE SEQUENCE [LARGE SCALE GENOMIC DNA]</scope>
    <source>
        <strain evidence="1 2">JCM 12763</strain>
    </source>
</reference>